<proteinExistence type="predicted"/>
<dbReference type="Pfam" id="PF13241">
    <property type="entry name" value="NAD_binding_7"/>
    <property type="match status" value="1"/>
</dbReference>
<evidence type="ECO:0000313" key="8">
    <source>
        <dbReference type="Proteomes" id="UP000000346"/>
    </source>
</evidence>
<dbReference type="STRING" id="666510.ASAC_0114"/>
<dbReference type="KEGG" id="asc:ASAC_0114"/>
<dbReference type="NCBIfam" id="TIGR01470">
    <property type="entry name" value="cysG_Nterm"/>
    <property type="match status" value="1"/>
</dbReference>
<evidence type="ECO:0000256" key="2">
    <source>
        <dbReference type="ARBA" id="ARBA00012400"/>
    </source>
</evidence>
<reference evidence="7 8" key="1">
    <citation type="journal article" date="2010" name="Appl. Environ. Microbiol.">
        <title>The genome sequence of the crenarchaeon Acidilobus saccharovorans supports a new order, Acidilobales, and suggests an important ecological role in terrestrial acidic hot springs.</title>
        <authorList>
            <person name="Mardanov A.V."/>
            <person name="Svetlitchnyi V.A."/>
            <person name="Beletsky A.V."/>
            <person name="Prokofeva M.I."/>
            <person name="Bonch-Osmolovskaya E.A."/>
            <person name="Ravin N.V."/>
            <person name="Skryabin K.G."/>
        </authorList>
    </citation>
    <scope>NUCLEOTIDE SEQUENCE [LARGE SCALE GENOMIC DNA]</scope>
    <source>
        <strain evidence="8">DSM 16705 / JCM 18335 / VKM B-2471 / 345-15</strain>
    </source>
</reference>
<dbReference type="HOGENOM" id="CLU_011276_8_2_2"/>
<sequence>MTFIPLFIDVSGLRVVVFGGGSVGTRRALEFSSAGAKVTVVASQFSHELEVAAKAGQVELVKAEVRPGDNVDRFIRGAHIVVIATSDMELNDYLASRALSLGVLVNNATEARRGNVVYPFTAEPIEGLKVAVTSLGLSGVAARRARDRIVECLSSDRYLRTLLSVMSKFKEELKESVSDPKVRVPLYFKVSEDEVFNRLVEQGDEDGALRRALEIARASLNRA</sequence>
<dbReference type="PANTHER" id="PTHR35330">
    <property type="entry name" value="SIROHEME BIOSYNTHESIS PROTEIN MET8"/>
    <property type="match status" value="1"/>
</dbReference>
<accession>D9PZN4</accession>
<evidence type="ECO:0000256" key="4">
    <source>
        <dbReference type="ARBA" id="ARBA00023027"/>
    </source>
</evidence>
<evidence type="ECO:0000256" key="3">
    <source>
        <dbReference type="ARBA" id="ARBA00023002"/>
    </source>
</evidence>
<dbReference type="GeneID" id="9498327"/>
<protein>
    <recommendedName>
        <fullName evidence="2">precorrin-2 dehydrogenase</fullName>
        <ecNumber evidence="2">1.3.1.76</ecNumber>
    </recommendedName>
</protein>
<comment type="pathway">
    <text evidence="1">Porphyrin-containing compound metabolism; siroheme biosynthesis; sirohydrochlorin from precorrin-2: step 1/1.</text>
</comment>
<dbReference type="EC" id="1.3.1.76" evidence="2"/>
<dbReference type="Proteomes" id="UP000000346">
    <property type="component" value="Chromosome"/>
</dbReference>
<dbReference type="PANTHER" id="PTHR35330:SF1">
    <property type="entry name" value="SIROHEME BIOSYNTHESIS PROTEIN MET8"/>
    <property type="match status" value="1"/>
</dbReference>
<keyword evidence="4" id="KW-0520">NAD</keyword>
<comment type="catalytic activity">
    <reaction evidence="6">
        <text>precorrin-2 + NAD(+) = sirohydrochlorin + NADH + 2 H(+)</text>
        <dbReference type="Rhea" id="RHEA:15613"/>
        <dbReference type="ChEBI" id="CHEBI:15378"/>
        <dbReference type="ChEBI" id="CHEBI:57540"/>
        <dbReference type="ChEBI" id="CHEBI:57945"/>
        <dbReference type="ChEBI" id="CHEBI:58351"/>
        <dbReference type="ChEBI" id="CHEBI:58827"/>
        <dbReference type="EC" id="1.3.1.76"/>
    </reaction>
</comment>
<name>D9PZN4_ACIS3</name>
<dbReference type="AlphaFoldDB" id="D9PZN4"/>
<dbReference type="InterPro" id="IPR028161">
    <property type="entry name" value="Met8-like"/>
</dbReference>
<keyword evidence="3" id="KW-0560">Oxidoreductase</keyword>
<gene>
    <name evidence="7" type="ordered locus">ASAC_0114</name>
</gene>
<dbReference type="UniPathway" id="UPA00262">
    <property type="reaction ID" value="UER00222"/>
</dbReference>
<dbReference type="SUPFAM" id="SSF75615">
    <property type="entry name" value="Siroheme synthase middle domains-like"/>
    <property type="match status" value="1"/>
</dbReference>
<dbReference type="OrthoDB" id="10510at2157"/>
<keyword evidence="5" id="KW-0627">Porphyrin biosynthesis</keyword>
<dbReference type="EMBL" id="CP001742">
    <property type="protein sequence ID" value="ADL18522.1"/>
    <property type="molecule type" value="Genomic_DNA"/>
</dbReference>
<dbReference type="GO" id="GO:0019354">
    <property type="term" value="P:siroheme biosynthetic process"/>
    <property type="evidence" value="ECO:0007669"/>
    <property type="project" value="UniProtKB-UniPathway"/>
</dbReference>
<dbReference type="RefSeq" id="WP_013266034.1">
    <property type="nucleotide sequence ID" value="NC_014374.1"/>
</dbReference>
<keyword evidence="8" id="KW-1185">Reference proteome</keyword>
<dbReference type="Gene3D" id="3.40.50.720">
    <property type="entry name" value="NAD(P)-binding Rossmann-like Domain"/>
    <property type="match status" value="1"/>
</dbReference>
<dbReference type="InterPro" id="IPR006367">
    <property type="entry name" value="Sirohaem_synthase_N"/>
</dbReference>
<dbReference type="SUPFAM" id="SSF51735">
    <property type="entry name" value="NAD(P)-binding Rossmann-fold domains"/>
    <property type="match status" value="1"/>
</dbReference>
<evidence type="ECO:0000256" key="1">
    <source>
        <dbReference type="ARBA" id="ARBA00005010"/>
    </source>
</evidence>
<organism evidence="7 8">
    <name type="scientific">Acidilobus saccharovorans (strain DSM 16705 / JCM 18335 / VKM B-2471 / 345-15)</name>
    <dbReference type="NCBI Taxonomy" id="666510"/>
    <lineage>
        <taxon>Archaea</taxon>
        <taxon>Thermoproteota</taxon>
        <taxon>Thermoprotei</taxon>
        <taxon>Acidilobales</taxon>
        <taxon>Acidilobaceae</taxon>
        <taxon>Acidilobus</taxon>
    </lineage>
</organism>
<dbReference type="InterPro" id="IPR036291">
    <property type="entry name" value="NAD(P)-bd_dom_sf"/>
</dbReference>
<dbReference type="GO" id="GO:0004325">
    <property type="term" value="F:ferrochelatase activity"/>
    <property type="evidence" value="ECO:0007669"/>
    <property type="project" value="InterPro"/>
</dbReference>
<evidence type="ECO:0000313" key="7">
    <source>
        <dbReference type="EMBL" id="ADL18522.1"/>
    </source>
</evidence>
<evidence type="ECO:0000256" key="6">
    <source>
        <dbReference type="ARBA" id="ARBA00047561"/>
    </source>
</evidence>
<evidence type="ECO:0000256" key="5">
    <source>
        <dbReference type="ARBA" id="ARBA00023244"/>
    </source>
</evidence>
<dbReference type="GO" id="GO:0043115">
    <property type="term" value="F:precorrin-2 dehydrogenase activity"/>
    <property type="evidence" value="ECO:0007669"/>
    <property type="project" value="UniProtKB-EC"/>
</dbReference>
<dbReference type="eggNOG" id="arCOG01044">
    <property type="taxonomic scope" value="Archaea"/>
</dbReference>
<dbReference type="InParanoid" id="D9PZN4"/>